<dbReference type="RefSeq" id="WP_077847907.1">
    <property type="nucleotide sequence ID" value="NZ_LZZM01000176.1"/>
</dbReference>
<dbReference type="InterPro" id="IPR001279">
    <property type="entry name" value="Metallo-B-lactamas"/>
</dbReference>
<dbReference type="EC" id="3.1.2.6" evidence="2"/>
<feature type="domain" description="Metallo-beta-lactamase" evidence="1">
    <location>
        <begin position="19"/>
        <end position="207"/>
    </location>
</feature>
<evidence type="ECO:0000313" key="3">
    <source>
        <dbReference type="Proteomes" id="UP000190890"/>
    </source>
</evidence>
<gene>
    <name evidence="2" type="primary">gloB_2</name>
    <name evidence="2" type="ORF">CLPUN_28130</name>
</gene>
<dbReference type="InterPro" id="IPR050662">
    <property type="entry name" value="Sec-metab_biosynth-thioest"/>
</dbReference>
<dbReference type="EMBL" id="LZZM01000176">
    <property type="protein sequence ID" value="OOM76200.1"/>
    <property type="molecule type" value="Genomic_DNA"/>
</dbReference>
<keyword evidence="2" id="KW-0378">Hydrolase</keyword>
<comment type="caution">
    <text evidence="2">The sequence shown here is derived from an EMBL/GenBank/DDBJ whole genome shotgun (WGS) entry which is preliminary data.</text>
</comment>
<evidence type="ECO:0000259" key="1">
    <source>
        <dbReference type="SMART" id="SM00849"/>
    </source>
</evidence>
<dbReference type="SMART" id="SM00849">
    <property type="entry name" value="Lactamase_B"/>
    <property type="match status" value="1"/>
</dbReference>
<protein>
    <submittedName>
        <fullName evidence="2">Hydroxyacylglutathione hydrolase</fullName>
        <ecNumber evidence="2">3.1.2.6</ecNumber>
    </submittedName>
</protein>
<dbReference type="AlphaFoldDB" id="A0A1S8TEH9"/>
<sequence length="301" mass="35189">MDILKVKGNTYCIDTGITYIPFYKINDKEIIMLDTGRERGERERIEEVLEKNKFKVTAILNSHAHIDHIGNNKYFKDKYNSIIAMSAYEAIICSSEVNLKLYYGSETLKFVKEHYDHMVFKTDIIIEENQHEILLCGVDFKIISTPGHSPAHICIITPDDIAYIGDALISYELMEGAKMPYAYILSEDMKSKAKLYDLNCSKYVVAHKGIYNNITKLINDNIDFYESRAMRIYEAIDGSMTMEEIMKIISKKFNININNVHKYYFMERMLKSYVEYLHEIEKLELIMENGFLKYTKSIQTR</sequence>
<organism evidence="2 3">
    <name type="scientific">Clostridium puniceum</name>
    <dbReference type="NCBI Taxonomy" id="29367"/>
    <lineage>
        <taxon>Bacteria</taxon>
        <taxon>Bacillati</taxon>
        <taxon>Bacillota</taxon>
        <taxon>Clostridia</taxon>
        <taxon>Eubacteriales</taxon>
        <taxon>Clostridiaceae</taxon>
        <taxon>Clostridium</taxon>
    </lineage>
</organism>
<dbReference type="Gene3D" id="3.60.15.10">
    <property type="entry name" value="Ribonuclease Z/Hydroxyacylglutathione hydrolase-like"/>
    <property type="match status" value="1"/>
</dbReference>
<dbReference type="Pfam" id="PF00753">
    <property type="entry name" value="Lactamase_B"/>
    <property type="match status" value="1"/>
</dbReference>
<proteinExistence type="predicted"/>
<dbReference type="InterPro" id="IPR036866">
    <property type="entry name" value="RibonucZ/Hydroxyglut_hydro"/>
</dbReference>
<dbReference type="OrthoDB" id="11380at2"/>
<name>A0A1S8TEH9_9CLOT</name>
<dbReference type="Proteomes" id="UP000190890">
    <property type="component" value="Unassembled WGS sequence"/>
</dbReference>
<accession>A0A1S8TEH9</accession>
<reference evidence="2 3" key="1">
    <citation type="submission" date="2016-05" db="EMBL/GenBank/DDBJ databases">
        <title>Microbial solvent formation.</title>
        <authorList>
            <person name="Poehlein A."/>
            <person name="Montoya Solano J.D."/>
            <person name="Flitsch S."/>
            <person name="Krabben P."/>
            <person name="Duerre P."/>
            <person name="Daniel R."/>
        </authorList>
    </citation>
    <scope>NUCLEOTIDE SEQUENCE [LARGE SCALE GENOMIC DNA]</scope>
    <source>
        <strain evidence="2 3">DSM 2619</strain>
    </source>
</reference>
<dbReference type="STRING" id="29367.CLPUN_28130"/>
<dbReference type="SUPFAM" id="SSF56281">
    <property type="entry name" value="Metallo-hydrolase/oxidoreductase"/>
    <property type="match status" value="1"/>
</dbReference>
<dbReference type="PANTHER" id="PTHR23131">
    <property type="entry name" value="ENDORIBONUCLEASE LACTB2"/>
    <property type="match status" value="1"/>
</dbReference>
<dbReference type="PANTHER" id="PTHR23131:SF0">
    <property type="entry name" value="ENDORIBONUCLEASE LACTB2"/>
    <property type="match status" value="1"/>
</dbReference>
<keyword evidence="3" id="KW-1185">Reference proteome</keyword>
<evidence type="ECO:0000313" key="2">
    <source>
        <dbReference type="EMBL" id="OOM76200.1"/>
    </source>
</evidence>
<dbReference type="GO" id="GO:0004416">
    <property type="term" value="F:hydroxyacylglutathione hydrolase activity"/>
    <property type="evidence" value="ECO:0007669"/>
    <property type="project" value="UniProtKB-EC"/>
</dbReference>